<dbReference type="PANTHER" id="PTHR19143">
    <property type="entry name" value="FIBRINOGEN/TENASCIN/ANGIOPOEITIN"/>
    <property type="match status" value="1"/>
</dbReference>
<evidence type="ECO:0000256" key="2">
    <source>
        <dbReference type="SAM" id="SignalP"/>
    </source>
</evidence>
<dbReference type="Gene3D" id="3.90.215.10">
    <property type="entry name" value="Gamma Fibrinogen, chain A, domain 1"/>
    <property type="match status" value="1"/>
</dbReference>
<dbReference type="PROSITE" id="PS51406">
    <property type="entry name" value="FIBRINOGEN_C_2"/>
    <property type="match status" value="1"/>
</dbReference>
<dbReference type="InterPro" id="IPR036056">
    <property type="entry name" value="Fibrinogen-like_C"/>
</dbReference>
<dbReference type="SMART" id="SM00186">
    <property type="entry name" value="FBG"/>
    <property type="match status" value="1"/>
</dbReference>
<dbReference type="GO" id="GO:0005615">
    <property type="term" value="C:extracellular space"/>
    <property type="evidence" value="ECO:0007669"/>
    <property type="project" value="TreeGrafter"/>
</dbReference>
<dbReference type="AlphaFoldDB" id="A0AAN0IIU7"/>
<dbReference type="InterPro" id="IPR020837">
    <property type="entry name" value="Fibrinogen_CS"/>
</dbReference>
<evidence type="ECO:0000313" key="4">
    <source>
        <dbReference type="EnsemblMetazoa" id="XP_003391225.1"/>
    </source>
</evidence>
<dbReference type="InterPro" id="IPR050373">
    <property type="entry name" value="Fibrinogen_C-term_domain"/>
</dbReference>
<reference evidence="5" key="1">
    <citation type="journal article" date="2010" name="Nature">
        <title>The Amphimedon queenslandica genome and the evolution of animal complexity.</title>
        <authorList>
            <person name="Srivastava M."/>
            <person name="Simakov O."/>
            <person name="Chapman J."/>
            <person name="Fahey B."/>
            <person name="Gauthier M.E."/>
            <person name="Mitros T."/>
            <person name="Richards G.S."/>
            <person name="Conaco C."/>
            <person name="Dacre M."/>
            <person name="Hellsten U."/>
            <person name="Larroux C."/>
            <person name="Putnam N.H."/>
            <person name="Stanke M."/>
            <person name="Adamska M."/>
            <person name="Darling A."/>
            <person name="Degnan S.M."/>
            <person name="Oakley T.H."/>
            <person name="Plachetzki D.C."/>
            <person name="Zhai Y."/>
            <person name="Adamski M."/>
            <person name="Calcino A."/>
            <person name="Cummins S.F."/>
            <person name="Goodstein D.M."/>
            <person name="Harris C."/>
            <person name="Jackson D.J."/>
            <person name="Leys S.P."/>
            <person name="Shu S."/>
            <person name="Woodcroft B.J."/>
            <person name="Vervoort M."/>
            <person name="Kosik K.S."/>
            <person name="Manning G."/>
            <person name="Degnan B.M."/>
            <person name="Rokhsar D.S."/>
        </authorList>
    </citation>
    <scope>NUCLEOTIDE SEQUENCE [LARGE SCALE GENOMIC DNA]</scope>
</reference>
<accession>A0AAN0IIU7</accession>
<dbReference type="InterPro" id="IPR014716">
    <property type="entry name" value="Fibrinogen_a/b/g_C_1"/>
</dbReference>
<evidence type="ECO:0000256" key="1">
    <source>
        <dbReference type="ARBA" id="ARBA00023157"/>
    </source>
</evidence>
<protein>
    <recommendedName>
        <fullName evidence="3">Fibrinogen C-terminal domain-containing protein</fullName>
    </recommendedName>
</protein>
<dbReference type="CDD" id="cd00087">
    <property type="entry name" value="FReD"/>
    <property type="match status" value="1"/>
</dbReference>
<dbReference type="RefSeq" id="XP_003391225.1">
    <property type="nucleotide sequence ID" value="XM_003391177.2"/>
</dbReference>
<proteinExistence type="predicted"/>
<dbReference type="FunFam" id="3.90.215.10:FF:000001">
    <property type="entry name" value="Tenascin isoform 1"/>
    <property type="match status" value="1"/>
</dbReference>
<reference evidence="4" key="2">
    <citation type="submission" date="2024-06" db="UniProtKB">
        <authorList>
            <consortium name="EnsemblMetazoa"/>
        </authorList>
    </citation>
    <scope>IDENTIFICATION</scope>
</reference>
<dbReference type="Pfam" id="PF00147">
    <property type="entry name" value="Fibrinogen_C"/>
    <property type="match status" value="1"/>
</dbReference>
<keyword evidence="2" id="KW-0732">Signal</keyword>
<feature type="signal peptide" evidence="2">
    <location>
        <begin position="1"/>
        <end position="24"/>
    </location>
</feature>
<organism evidence="4 5">
    <name type="scientific">Amphimedon queenslandica</name>
    <name type="common">Sponge</name>
    <dbReference type="NCBI Taxonomy" id="400682"/>
    <lineage>
        <taxon>Eukaryota</taxon>
        <taxon>Metazoa</taxon>
        <taxon>Porifera</taxon>
        <taxon>Demospongiae</taxon>
        <taxon>Heteroscleromorpha</taxon>
        <taxon>Haplosclerida</taxon>
        <taxon>Niphatidae</taxon>
        <taxon>Amphimedon</taxon>
    </lineage>
</organism>
<evidence type="ECO:0000313" key="5">
    <source>
        <dbReference type="Proteomes" id="UP000007879"/>
    </source>
</evidence>
<dbReference type="InterPro" id="IPR002181">
    <property type="entry name" value="Fibrinogen_a/b/g_C_dom"/>
</dbReference>
<name>A0AAN0IIU7_AMPQE</name>
<dbReference type="PANTHER" id="PTHR19143:SF458">
    <property type="entry name" value="FIBRINOGEN C-TERMINAL DOMAIN-CONTAINING PROTEIN-RELATED"/>
    <property type="match status" value="1"/>
</dbReference>
<dbReference type="EnsemblMetazoa" id="XM_003391177.2">
    <property type="protein sequence ID" value="XP_003391225.1"/>
    <property type="gene ID" value="LOC100631804"/>
</dbReference>
<evidence type="ECO:0000259" key="3">
    <source>
        <dbReference type="PROSITE" id="PS51406"/>
    </source>
</evidence>
<keyword evidence="5" id="KW-1185">Reference proteome</keyword>
<dbReference type="Proteomes" id="UP000007879">
    <property type="component" value="Unassembled WGS sequence"/>
</dbReference>
<keyword evidence="1" id="KW-1015">Disulfide bond</keyword>
<feature type="domain" description="Fibrinogen C-terminal" evidence="3">
    <location>
        <begin position="75"/>
        <end position="268"/>
    </location>
</feature>
<feature type="chain" id="PRO_5043043983" description="Fibrinogen C-terminal domain-containing protein" evidence="2">
    <location>
        <begin position="25"/>
        <end position="268"/>
    </location>
</feature>
<dbReference type="PROSITE" id="PS00514">
    <property type="entry name" value="FIBRINOGEN_C_1"/>
    <property type="match status" value="1"/>
</dbReference>
<dbReference type="KEGG" id="aqu:100631804"/>
<dbReference type="SUPFAM" id="SSF56496">
    <property type="entry name" value="Fibrinogen C-terminal domain-like"/>
    <property type="match status" value="1"/>
</dbReference>
<dbReference type="NCBIfam" id="NF040941">
    <property type="entry name" value="GGGWT_bact"/>
    <property type="match status" value="1"/>
</dbReference>
<sequence length="268" mass="29840">MSKMIIFMMLLLLSLLVTIDEGEGSYCMADCTGNKHESSLYIRTCCNSSNLGQTIRTKEGRMKTITMCPKVRPQACPPLNISDCKSLFEDGNNASDIYTINPDGGTPFEVYCDMETDGGGWTVFQRRQDGYVDFYRNWTDYENGFGNLTGEFWLGLSKIRRLTKEGSNTLRVDLGDFEGKEAYANYSTFSVSDGSTEYILTVGGYSGTAGNSLAGHNGRRFTTRDNDNDESGGNCAQIYTGAWWYNNCYSSNLNGRYFNTSIINVQGI</sequence>
<dbReference type="GeneID" id="100631804"/>